<dbReference type="Gene3D" id="1.10.405.20">
    <property type="match status" value="1"/>
</dbReference>
<dbReference type="InterPro" id="IPR036188">
    <property type="entry name" value="FAD/NAD-bd_sf"/>
</dbReference>
<dbReference type="VEuPathDB" id="FungiDB:BO78DRAFT_433654"/>
<evidence type="ECO:0000259" key="2">
    <source>
        <dbReference type="Pfam" id="PF01593"/>
    </source>
</evidence>
<evidence type="ECO:0000256" key="1">
    <source>
        <dbReference type="SAM" id="SignalP"/>
    </source>
</evidence>
<name>A0A319E4E0_ASPSB</name>
<dbReference type="Pfam" id="PF01593">
    <property type="entry name" value="Amino_oxidase"/>
    <property type="match status" value="1"/>
</dbReference>
<evidence type="ECO:0000313" key="3">
    <source>
        <dbReference type="EMBL" id="PYI01388.1"/>
    </source>
</evidence>
<gene>
    <name evidence="3" type="ORF">BO78DRAFT_433654</name>
</gene>
<dbReference type="InterPro" id="IPR002937">
    <property type="entry name" value="Amino_oxidase"/>
</dbReference>
<dbReference type="EMBL" id="KZ826416">
    <property type="protein sequence ID" value="PYI01388.1"/>
    <property type="molecule type" value="Genomic_DNA"/>
</dbReference>
<dbReference type="Gene3D" id="3.50.50.60">
    <property type="entry name" value="FAD/NAD(P)-binding domain"/>
    <property type="match status" value="1"/>
</dbReference>
<evidence type="ECO:0000313" key="4">
    <source>
        <dbReference type="Proteomes" id="UP000248423"/>
    </source>
</evidence>
<reference evidence="3 4" key="1">
    <citation type="submission" date="2018-02" db="EMBL/GenBank/DDBJ databases">
        <title>The genomes of Aspergillus section Nigri reveals drivers in fungal speciation.</title>
        <authorList>
            <consortium name="DOE Joint Genome Institute"/>
            <person name="Vesth T.C."/>
            <person name="Nybo J."/>
            <person name="Theobald S."/>
            <person name="Brandl J."/>
            <person name="Frisvad J.C."/>
            <person name="Nielsen K.F."/>
            <person name="Lyhne E.K."/>
            <person name="Kogle M.E."/>
            <person name="Kuo A."/>
            <person name="Riley R."/>
            <person name="Clum A."/>
            <person name="Nolan M."/>
            <person name="Lipzen A."/>
            <person name="Salamov A."/>
            <person name="Henrissat B."/>
            <person name="Wiebenga A."/>
            <person name="De vries R.P."/>
            <person name="Grigoriev I.V."/>
            <person name="Mortensen U.H."/>
            <person name="Andersen M.R."/>
            <person name="Baker S.E."/>
        </authorList>
    </citation>
    <scope>NUCLEOTIDE SEQUENCE [LARGE SCALE GENOMIC DNA]</scope>
    <source>
        <strain evidence="3 4">CBS 121057</strain>
    </source>
</reference>
<feature type="chain" id="PRO_5016326078" evidence="1">
    <location>
        <begin position="25"/>
        <end position="472"/>
    </location>
</feature>
<accession>A0A319E4E0</accession>
<dbReference type="OrthoDB" id="68575at2759"/>
<dbReference type="Gene3D" id="3.30.70.1990">
    <property type="match status" value="1"/>
</dbReference>
<dbReference type="PANTHER" id="PTHR42923">
    <property type="entry name" value="PROTOPORPHYRINOGEN OXIDASE"/>
    <property type="match status" value="1"/>
</dbReference>
<dbReference type="GO" id="GO:0016491">
    <property type="term" value="F:oxidoreductase activity"/>
    <property type="evidence" value="ECO:0007669"/>
    <property type="project" value="InterPro"/>
</dbReference>
<dbReference type="PANTHER" id="PTHR42923:SF26">
    <property type="entry name" value="FMN REDUCTASE LOT6, PUTATIVE (AFU_ORTHOLOGUE AFUA_7G06600)-RELATED"/>
    <property type="match status" value="1"/>
</dbReference>
<dbReference type="AlphaFoldDB" id="A0A319E4E0"/>
<feature type="domain" description="Amine oxidase" evidence="2">
    <location>
        <begin position="51"/>
        <end position="388"/>
    </location>
</feature>
<organism evidence="3 4">
    <name type="scientific">Aspergillus sclerotiicarbonarius (strain CBS 121057 / IBT 28362)</name>
    <dbReference type="NCBI Taxonomy" id="1448318"/>
    <lineage>
        <taxon>Eukaryota</taxon>
        <taxon>Fungi</taxon>
        <taxon>Dikarya</taxon>
        <taxon>Ascomycota</taxon>
        <taxon>Pezizomycotina</taxon>
        <taxon>Eurotiomycetes</taxon>
        <taxon>Eurotiomycetidae</taxon>
        <taxon>Eurotiales</taxon>
        <taxon>Aspergillaceae</taxon>
        <taxon>Aspergillus</taxon>
        <taxon>Aspergillus subgen. Circumdati</taxon>
    </lineage>
</organism>
<keyword evidence="1" id="KW-0732">Signal</keyword>
<keyword evidence="4" id="KW-1185">Reference proteome</keyword>
<dbReference type="InterPro" id="IPR050464">
    <property type="entry name" value="Zeta_carotene_desat/Oxidored"/>
</dbReference>
<sequence length="472" mass="51749">MGFPCIRISLSLLILGAFCGTSHSYATHASAPTRDIEVIRRDVCIVGGGASGTYAAMSLRQLNRTVVVVEKSGRLGGHTNTYIDPTTGTPLDFGVTLFEDSRETVDFFTQLDVPVAKTMPNGGPIVRIDFRTGELVEPYPGNTTEALARYGQLLQKYPYLAVGWDLPDEVPEDLVMSFGEFVEKYDLGAAVELISLYTQGVRYWLDYPTVYMMKLVSPAMLSALQTGFLSTARHNNGELYEAALEELEEDVLLQSVVVNASRWDDEKHWLTVQSADGELTMIEADATILAAPPSGAVLDGLDVDESESRLFDQFISAHYYAGLVRVDGYPDGLQIINRGGDTEYTLPLLPCTFMLLPTAVPDMLMVSYGSEDPMTEAEVKAAIMEDILGLWEAGYDIRNPEWVAFTDHSPFEMSVSGEAIEAGFYHDLNALQGHRNTYYVGATFESPGSSAIWRAVGQLLPSIIEGPLTRKG</sequence>
<proteinExistence type="predicted"/>
<feature type="signal peptide" evidence="1">
    <location>
        <begin position="1"/>
        <end position="24"/>
    </location>
</feature>
<protein>
    <submittedName>
        <fullName evidence="3">FAD dependent oxidoreductase</fullName>
    </submittedName>
</protein>
<dbReference type="Proteomes" id="UP000248423">
    <property type="component" value="Unassembled WGS sequence"/>
</dbReference>
<dbReference type="SUPFAM" id="SSF51905">
    <property type="entry name" value="FAD/NAD(P)-binding domain"/>
    <property type="match status" value="1"/>
</dbReference>